<sequence>MATVYSDFKSPWCALFTPKEVELLEYFDDMGHWWDLSYGSEINEVIGCALMTDVVEAVREVGVVGKRYKKGIFRFGHAETNVFLMSLMGLYKDDKSLTANMTHEHVQNRKFRLSDITPFASNIIYEVVSCDSGALSGRPALKVRVVINEKDVVRLPGCSDAWCPWEEFMESVGKHVGCDWDEVCGLDEMVMNKDERRLWVQGDGEW</sequence>
<evidence type="ECO:0000313" key="15">
    <source>
        <dbReference type="Proteomes" id="UP001212841"/>
    </source>
</evidence>
<dbReference type="EC" id="3.1.3.80" evidence="3"/>
<organism evidence="14 15">
    <name type="scientific">Rhizophlyctis rosea</name>
    <dbReference type="NCBI Taxonomy" id="64517"/>
    <lineage>
        <taxon>Eukaryota</taxon>
        <taxon>Fungi</taxon>
        <taxon>Fungi incertae sedis</taxon>
        <taxon>Chytridiomycota</taxon>
        <taxon>Chytridiomycota incertae sedis</taxon>
        <taxon>Chytridiomycetes</taxon>
        <taxon>Rhizophlyctidales</taxon>
        <taxon>Rhizophlyctidaceae</taxon>
        <taxon>Rhizophlyctis</taxon>
    </lineage>
</organism>
<evidence type="ECO:0000256" key="12">
    <source>
        <dbReference type="ARBA" id="ARBA00043691"/>
    </source>
</evidence>
<keyword evidence="15" id="KW-1185">Reference proteome</keyword>
<evidence type="ECO:0000256" key="1">
    <source>
        <dbReference type="ARBA" id="ARBA00004370"/>
    </source>
</evidence>
<dbReference type="InterPro" id="IPR000560">
    <property type="entry name" value="His_Pase_clade-2"/>
</dbReference>
<protein>
    <recommendedName>
        <fullName evidence="5">Multiple inositol polyphosphate phosphatase 1</fullName>
        <ecNumber evidence="4">3.1.3.62</ecNumber>
        <ecNumber evidence="3">3.1.3.80</ecNumber>
    </recommendedName>
    <alternativeName>
        <fullName evidence="9">2,3-bisphosphoglycerate 3-phosphatase</fullName>
    </alternativeName>
</protein>
<evidence type="ECO:0000256" key="11">
    <source>
        <dbReference type="ARBA" id="ARBA00043671"/>
    </source>
</evidence>
<evidence type="ECO:0000256" key="5">
    <source>
        <dbReference type="ARBA" id="ARBA00018097"/>
    </source>
</evidence>
<evidence type="ECO:0000256" key="9">
    <source>
        <dbReference type="ARBA" id="ARBA00031642"/>
    </source>
</evidence>
<dbReference type="GO" id="GO:0034417">
    <property type="term" value="F:bisphosphoglycerate 3-phosphatase activity"/>
    <property type="evidence" value="ECO:0007669"/>
    <property type="project" value="UniProtKB-EC"/>
</dbReference>
<dbReference type="PANTHER" id="PTHR20963">
    <property type="entry name" value="MULTIPLE INOSITOL POLYPHOSPHATE PHOSPHATASE-RELATED"/>
    <property type="match status" value="1"/>
</dbReference>
<dbReference type="GO" id="GO:0003993">
    <property type="term" value="F:acid phosphatase activity"/>
    <property type="evidence" value="ECO:0007669"/>
    <property type="project" value="TreeGrafter"/>
</dbReference>
<comment type="catalytic activity">
    <reaction evidence="10">
        <text>1D-myo-inositol 1,2,5,6-tetrakisphosphate + H2O = 1D-myo-inositol 1,2,6-trisphosphate + phosphate</text>
        <dbReference type="Rhea" id="RHEA:77119"/>
        <dbReference type="ChEBI" id="CHEBI:15377"/>
        <dbReference type="ChEBI" id="CHEBI:43474"/>
        <dbReference type="ChEBI" id="CHEBI:195535"/>
        <dbReference type="ChEBI" id="CHEBI:195537"/>
        <dbReference type="EC" id="3.1.3.62"/>
    </reaction>
    <physiologicalReaction direction="left-to-right" evidence="10">
        <dbReference type="Rhea" id="RHEA:77120"/>
    </physiologicalReaction>
</comment>
<keyword evidence="7" id="KW-0378">Hydrolase</keyword>
<dbReference type="EMBL" id="JADGJD010001689">
    <property type="protein sequence ID" value="KAJ3038869.1"/>
    <property type="molecule type" value="Genomic_DNA"/>
</dbReference>
<gene>
    <name evidence="14" type="primary">MINPP1_1</name>
    <name evidence="14" type="ORF">HK097_003005</name>
</gene>
<dbReference type="EC" id="3.1.3.62" evidence="4"/>
<comment type="catalytic activity">
    <reaction evidence="13">
        <text>(2R)-2,3-bisphosphoglycerate + H2O = (2R)-2-phosphoglycerate + phosphate</text>
        <dbReference type="Rhea" id="RHEA:27381"/>
        <dbReference type="ChEBI" id="CHEBI:15377"/>
        <dbReference type="ChEBI" id="CHEBI:43474"/>
        <dbReference type="ChEBI" id="CHEBI:58248"/>
        <dbReference type="ChEBI" id="CHEBI:58289"/>
        <dbReference type="EC" id="3.1.3.80"/>
    </reaction>
    <physiologicalReaction direction="left-to-right" evidence="13">
        <dbReference type="Rhea" id="RHEA:27382"/>
    </physiologicalReaction>
</comment>
<comment type="similarity">
    <text evidence="2">Belongs to the histidine acid phosphatase family. MINPP1 subfamily.</text>
</comment>
<evidence type="ECO:0000256" key="2">
    <source>
        <dbReference type="ARBA" id="ARBA00008422"/>
    </source>
</evidence>
<dbReference type="Pfam" id="PF00328">
    <property type="entry name" value="His_Phos_2"/>
    <property type="match status" value="1"/>
</dbReference>
<evidence type="ECO:0000256" key="8">
    <source>
        <dbReference type="ARBA" id="ARBA00023136"/>
    </source>
</evidence>
<comment type="catalytic activity">
    <reaction evidence="11">
        <text>1D-myo-inositol 1,2,4,5,6-pentakisphosphate + H2O = 1D-myo-inositol 1,2,5,6-tetrakisphosphate + phosphate</text>
        <dbReference type="Rhea" id="RHEA:77115"/>
        <dbReference type="ChEBI" id="CHEBI:15377"/>
        <dbReference type="ChEBI" id="CHEBI:43474"/>
        <dbReference type="ChEBI" id="CHEBI:57798"/>
        <dbReference type="ChEBI" id="CHEBI:195535"/>
        <dbReference type="EC" id="3.1.3.62"/>
    </reaction>
    <physiologicalReaction direction="left-to-right" evidence="11">
        <dbReference type="Rhea" id="RHEA:77116"/>
    </physiologicalReaction>
</comment>
<dbReference type="AlphaFoldDB" id="A0AAD5S4I1"/>
<dbReference type="GO" id="GO:0016020">
    <property type="term" value="C:membrane"/>
    <property type="evidence" value="ECO:0007669"/>
    <property type="project" value="UniProtKB-SubCell"/>
</dbReference>
<reference evidence="14" key="1">
    <citation type="submission" date="2020-05" db="EMBL/GenBank/DDBJ databases">
        <title>Phylogenomic resolution of chytrid fungi.</title>
        <authorList>
            <person name="Stajich J.E."/>
            <person name="Amses K."/>
            <person name="Simmons R."/>
            <person name="Seto K."/>
            <person name="Myers J."/>
            <person name="Bonds A."/>
            <person name="Quandt C.A."/>
            <person name="Barry K."/>
            <person name="Liu P."/>
            <person name="Grigoriev I."/>
            <person name="Longcore J.E."/>
            <person name="James T.Y."/>
        </authorList>
    </citation>
    <scope>NUCLEOTIDE SEQUENCE</scope>
    <source>
        <strain evidence="14">JEL0318</strain>
    </source>
</reference>
<proteinExistence type="inferred from homology"/>
<comment type="subcellular location">
    <subcellularLocation>
        <location evidence="1">Membrane</location>
    </subcellularLocation>
</comment>
<dbReference type="InterPro" id="IPR029033">
    <property type="entry name" value="His_PPase_superfam"/>
</dbReference>
<dbReference type="Gene3D" id="3.40.50.1240">
    <property type="entry name" value="Phosphoglycerate mutase-like"/>
    <property type="match status" value="1"/>
</dbReference>
<comment type="caution">
    <text evidence="14">The sequence shown here is derived from an EMBL/GenBank/DDBJ whole genome shotgun (WGS) entry which is preliminary data.</text>
</comment>
<evidence type="ECO:0000256" key="3">
    <source>
        <dbReference type="ARBA" id="ARBA00012976"/>
    </source>
</evidence>
<evidence type="ECO:0000256" key="7">
    <source>
        <dbReference type="ARBA" id="ARBA00022801"/>
    </source>
</evidence>
<name>A0AAD5S4I1_9FUNG</name>
<keyword evidence="8" id="KW-0472">Membrane</keyword>
<dbReference type="CDD" id="cd07061">
    <property type="entry name" value="HP_HAP_like"/>
    <property type="match status" value="1"/>
</dbReference>
<evidence type="ECO:0000256" key="10">
    <source>
        <dbReference type="ARBA" id="ARBA00043668"/>
    </source>
</evidence>
<keyword evidence="6" id="KW-0732">Signal</keyword>
<accession>A0AAD5S4I1</accession>
<evidence type="ECO:0000256" key="6">
    <source>
        <dbReference type="ARBA" id="ARBA00022729"/>
    </source>
</evidence>
<dbReference type="SUPFAM" id="SSF53254">
    <property type="entry name" value="Phosphoglycerate mutase-like"/>
    <property type="match status" value="1"/>
</dbReference>
<dbReference type="PANTHER" id="PTHR20963:SF8">
    <property type="entry name" value="MULTIPLE INOSITOL POLYPHOSPHATE PHOSPHATASE 1"/>
    <property type="match status" value="1"/>
</dbReference>
<dbReference type="Proteomes" id="UP001212841">
    <property type="component" value="Unassembled WGS sequence"/>
</dbReference>
<evidence type="ECO:0000256" key="13">
    <source>
        <dbReference type="ARBA" id="ARBA00043832"/>
    </source>
</evidence>
<comment type="catalytic activity">
    <reaction evidence="12">
        <text>1D-myo-inositol hexakisphosphate + H2O = 1D-myo-inositol 1,2,4,5,6-pentakisphosphate + phosphate</text>
        <dbReference type="Rhea" id="RHEA:16989"/>
        <dbReference type="ChEBI" id="CHEBI:15377"/>
        <dbReference type="ChEBI" id="CHEBI:43474"/>
        <dbReference type="ChEBI" id="CHEBI:57798"/>
        <dbReference type="ChEBI" id="CHEBI:58130"/>
        <dbReference type="EC" id="3.1.3.62"/>
    </reaction>
    <physiologicalReaction direction="left-to-right" evidence="12">
        <dbReference type="Rhea" id="RHEA:16990"/>
    </physiologicalReaction>
</comment>
<evidence type="ECO:0000313" key="14">
    <source>
        <dbReference type="EMBL" id="KAJ3038869.1"/>
    </source>
</evidence>
<evidence type="ECO:0000256" key="4">
    <source>
        <dbReference type="ARBA" id="ARBA00013040"/>
    </source>
</evidence>